<dbReference type="SUPFAM" id="SSF56112">
    <property type="entry name" value="Protein kinase-like (PK-like)"/>
    <property type="match status" value="1"/>
</dbReference>
<feature type="compositionally biased region" description="Low complexity" evidence="8">
    <location>
        <begin position="809"/>
        <end position="822"/>
    </location>
</feature>
<dbReference type="InterPro" id="IPR000719">
    <property type="entry name" value="Prot_kinase_dom"/>
</dbReference>
<reference evidence="14 15" key="1">
    <citation type="submission" date="2019-04" db="EMBL/GenBank/DDBJ databases">
        <title>Chromosome genome assembly for Takifugu flavidus.</title>
        <authorList>
            <person name="Xiao S."/>
        </authorList>
    </citation>
    <scope>NUCLEOTIDE SEQUENCE [LARGE SCALE GENOMIC DNA]</scope>
    <source>
        <strain evidence="14">HTHZ2018</strain>
        <tissue evidence="14">Muscle</tissue>
    </source>
</reference>
<dbReference type="GO" id="GO:0005524">
    <property type="term" value="F:ATP binding"/>
    <property type="evidence" value="ECO:0007669"/>
    <property type="project" value="InterPro"/>
</dbReference>
<dbReference type="Proteomes" id="UP000324091">
    <property type="component" value="Chromosome 10"/>
</dbReference>
<dbReference type="InterPro" id="IPR013098">
    <property type="entry name" value="Ig_I-set"/>
</dbReference>
<dbReference type="InterPro" id="IPR035899">
    <property type="entry name" value="DBL_dom_sf"/>
</dbReference>
<dbReference type="GO" id="GO:0004672">
    <property type="term" value="F:protein kinase activity"/>
    <property type="evidence" value="ECO:0007669"/>
    <property type="project" value="InterPro"/>
</dbReference>
<dbReference type="InterPro" id="IPR047053">
    <property type="entry name" value="Kalirin_TRIO_SH3_2"/>
</dbReference>
<dbReference type="SMART" id="SM00408">
    <property type="entry name" value="IGc2"/>
    <property type="match status" value="1"/>
</dbReference>
<feature type="domain" description="PH" evidence="10">
    <location>
        <begin position="467"/>
        <end position="581"/>
    </location>
</feature>
<evidence type="ECO:0000259" key="10">
    <source>
        <dbReference type="PROSITE" id="PS50003"/>
    </source>
</evidence>
<feature type="compositionally biased region" description="Low complexity" evidence="8">
    <location>
        <begin position="608"/>
        <end position="631"/>
    </location>
</feature>
<evidence type="ECO:0000259" key="13">
    <source>
        <dbReference type="PROSITE" id="PS50835"/>
    </source>
</evidence>
<dbReference type="FunFam" id="1.10.510.10:FF:000152">
    <property type="entry name" value="kalirin isoform X1"/>
    <property type="match status" value="1"/>
</dbReference>
<evidence type="ECO:0000313" key="15">
    <source>
        <dbReference type="Proteomes" id="UP000324091"/>
    </source>
</evidence>
<dbReference type="PROSITE" id="PS50835">
    <property type="entry name" value="IG_LIKE"/>
    <property type="match status" value="1"/>
</dbReference>
<name>A0A5C6PKT1_9TELE</name>
<evidence type="ECO:0000256" key="3">
    <source>
        <dbReference type="ARBA" id="ARBA00022443"/>
    </source>
</evidence>
<feature type="compositionally biased region" description="Low complexity" evidence="8">
    <location>
        <begin position="202"/>
        <end position="211"/>
    </location>
</feature>
<feature type="region of interest" description="Disordered" evidence="8">
    <location>
        <begin position="54"/>
        <end position="217"/>
    </location>
</feature>
<evidence type="ECO:0000256" key="7">
    <source>
        <dbReference type="PROSITE-ProRule" id="PRU00192"/>
    </source>
</evidence>
<evidence type="ECO:0000259" key="12">
    <source>
        <dbReference type="PROSITE" id="PS50011"/>
    </source>
</evidence>
<dbReference type="SMART" id="SM00325">
    <property type="entry name" value="RhoGEF"/>
    <property type="match status" value="1"/>
</dbReference>
<dbReference type="PROSITE" id="PS50010">
    <property type="entry name" value="DH_2"/>
    <property type="match status" value="1"/>
</dbReference>
<feature type="compositionally biased region" description="Gly residues" evidence="8">
    <location>
        <begin position="632"/>
        <end position="643"/>
    </location>
</feature>
<feature type="compositionally biased region" description="Low complexity" evidence="8">
    <location>
        <begin position="644"/>
        <end position="670"/>
    </location>
</feature>
<feature type="compositionally biased region" description="Gly residues" evidence="8">
    <location>
        <begin position="823"/>
        <end position="833"/>
    </location>
</feature>
<dbReference type="PANTHER" id="PTHR22826:SF104">
    <property type="entry name" value="TRIPLE FUNCTIONAL DOMAIN PROTEIN"/>
    <property type="match status" value="1"/>
</dbReference>
<comment type="caution">
    <text evidence="14">The sequence shown here is derived from an EMBL/GenBank/DDBJ whole genome shotgun (WGS) entry which is preliminary data.</text>
</comment>
<dbReference type="Pfam" id="PF16609">
    <property type="entry name" value="SH3-RhoG_link"/>
    <property type="match status" value="1"/>
</dbReference>
<evidence type="ECO:0000256" key="6">
    <source>
        <dbReference type="ARBA" id="ARBA00023319"/>
    </source>
</evidence>
<feature type="compositionally biased region" description="Low complexity" evidence="8">
    <location>
        <begin position="853"/>
        <end position="875"/>
    </location>
</feature>
<feature type="compositionally biased region" description="Low complexity" evidence="8">
    <location>
        <begin position="727"/>
        <end position="736"/>
    </location>
</feature>
<evidence type="ECO:0000259" key="11">
    <source>
        <dbReference type="PROSITE" id="PS50010"/>
    </source>
</evidence>
<feature type="compositionally biased region" description="Low complexity" evidence="8">
    <location>
        <begin position="246"/>
        <end position="265"/>
    </location>
</feature>
<dbReference type="CDD" id="cd00160">
    <property type="entry name" value="RhoGEF"/>
    <property type="match status" value="1"/>
</dbReference>
<evidence type="ECO:0000256" key="2">
    <source>
        <dbReference type="ARBA" id="ARBA00006692"/>
    </source>
</evidence>
<dbReference type="InterPro" id="IPR001452">
    <property type="entry name" value="SH3_domain"/>
</dbReference>
<evidence type="ECO:0000313" key="14">
    <source>
        <dbReference type="EMBL" id="TWW79496.1"/>
    </source>
</evidence>
<dbReference type="GO" id="GO:0007411">
    <property type="term" value="P:axon guidance"/>
    <property type="evidence" value="ECO:0007669"/>
    <property type="project" value="TreeGrafter"/>
</dbReference>
<dbReference type="Gene3D" id="2.30.29.30">
    <property type="entry name" value="Pleckstrin-homology domain (PH domain)/Phosphotyrosine-binding domain (PTB)"/>
    <property type="match status" value="1"/>
</dbReference>
<dbReference type="InterPro" id="IPR011009">
    <property type="entry name" value="Kinase-like_dom_sf"/>
</dbReference>
<keyword evidence="15" id="KW-1185">Reference proteome</keyword>
<dbReference type="FunFam" id="1.20.900.10:FF:000008">
    <property type="entry name" value="rho guanine nucleotide exchange factor 25"/>
    <property type="match status" value="1"/>
</dbReference>
<comment type="similarity">
    <text evidence="2">Belongs to the protein kinase superfamily. CAMK Ser/Thr protein kinase family.</text>
</comment>
<feature type="region of interest" description="Disordered" evidence="8">
    <location>
        <begin position="231"/>
        <end position="266"/>
    </location>
</feature>
<dbReference type="FunFam" id="2.60.40.10:FF:000368">
    <property type="entry name" value="kalirin isoform X1"/>
    <property type="match status" value="1"/>
</dbReference>
<dbReference type="EMBL" id="RHFK02000002">
    <property type="protein sequence ID" value="TWW79496.1"/>
    <property type="molecule type" value="Genomic_DNA"/>
</dbReference>
<dbReference type="InterPro" id="IPR008271">
    <property type="entry name" value="Ser/Thr_kinase_AS"/>
</dbReference>
<feature type="compositionally biased region" description="Polar residues" evidence="8">
    <location>
        <begin position="696"/>
        <end position="706"/>
    </location>
</feature>
<dbReference type="PROSITE" id="PS50002">
    <property type="entry name" value="SH3"/>
    <property type="match status" value="1"/>
</dbReference>
<accession>A0A5C6PKT1</accession>
<dbReference type="Pfam" id="PF00069">
    <property type="entry name" value="Pkinase"/>
    <property type="match status" value="1"/>
</dbReference>
<dbReference type="GO" id="GO:0005085">
    <property type="term" value="F:guanyl-nucleotide exchange factor activity"/>
    <property type="evidence" value="ECO:0007669"/>
    <property type="project" value="UniProtKB-KW"/>
</dbReference>
<dbReference type="GO" id="GO:0005737">
    <property type="term" value="C:cytoplasm"/>
    <property type="evidence" value="ECO:0007669"/>
    <property type="project" value="UniProtKB-SubCell"/>
</dbReference>
<feature type="domain" description="SH3" evidence="9">
    <location>
        <begin position="877"/>
        <end position="942"/>
    </location>
</feature>
<feature type="compositionally biased region" description="Basic residues" evidence="8">
    <location>
        <begin position="101"/>
        <end position="110"/>
    </location>
</feature>
<feature type="region of interest" description="Disordered" evidence="8">
    <location>
        <begin position="809"/>
        <end position="875"/>
    </location>
</feature>
<dbReference type="PROSITE" id="PS50003">
    <property type="entry name" value="PH_DOMAIN"/>
    <property type="match status" value="1"/>
</dbReference>
<organism evidence="14 15">
    <name type="scientific">Takifugu flavidus</name>
    <name type="common">sansaifugu</name>
    <dbReference type="NCBI Taxonomy" id="433684"/>
    <lineage>
        <taxon>Eukaryota</taxon>
        <taxon>Metazoa</taxon>
        <taxon>Chordata</taxon>
        <taxon>Craniata</taxon>
        <taxon>Vertebrata</taxon>
        <taxon>Euteleostomi</taxon>
        <taxon>Actinopterygii</taxon>
        <taxon>Neopterygii</taxon>
        <taxon>Teleostei</taxon>
        <taxon>Neoteleostei</taxon>
        <taxon>Acanthomorphata</taxon>
        <taxon>Eupercaria</taxon>
        <taxon>Tetraodontiformes</taxon>
        <taxon>Tetradontoidea</taxon>
        <taxon>Tetraodontidae</taxon>
        <taxon>Takifugu</taxon>
    </lineage>
</organism>
<dbReference type="InterPro" id="IPR013783">
    <property type="entry name" value="Ig-like_fold"/>
</dbReference>
<feature type="compositionally biased region" description="Low complexity" evidence="8">
    <location>
        <begin position="147"/>
        <end position="165"/>
    </location>
</feature>
<dbReference type="Pfam" id="PF23587">
    <property type="entry name" value="SH3_KALRN"/>
    <property type="match status" value="1"/>
</dbReference>
<dbReference type="InterPro" id="IPR003599">
    <property type="entry name" value="Ig_sub"/>
</dbReference>
<dbReference type="InterPro" id="IPR003598">
    <property type="entry name" value="Ig_sub2"/>
</dbReference>
<dbReference type="Gene3D" id="2.60.40.10">
    <property type="entry name" value="Immunoglobulins"/>
    <property type="match status" value="1"/>
</dbReference>
<dbReference type="InterPro" id="IPR051336">
    <property type="entry name" value="RhoGEF_Guanine_NuclExch_SF"/>
</dbReference>
<sequence length="1440" mass="158417">MYQNRIPKASDMAHGIESLVSLSPFCSMDSAQGGHSGNCKFWLLDLDTLSVSSNDALQPGSSQTLGPHSSPGPKRPGNTLRKWLTSPVRRLSSGKADGHVKKLAHKHKKNREGARKNMDAMHGSQKDSDDSAATPQDETLEERMRNEGLSSGTLSKSSSSGMQSCGEEEGEEGADAVPLPPPMAIQQHSLLQPDSQDDKSGSRLSARPSSSETPSAAELVSAIEELVKSKMSLEDRPSSLSVEQGDSSSPSLNPSDNSLLSSSSPIDEMDERKADFLKRRHYVLLELVETERDYVRDLGSVVEGYMCRMKEEGVPDDMRGKDKIVFGNIHQIYDWHKDFFLGELEKCLEDPDRLAPLFIKQERRLHMYIVYCQNKPKSEHIVSEYIDTYFEDLKQRLGHRLQITDLLIKPVQRIMKYQLLLKDLLKMSKKAGLDMAELEKAVEVMCVVPKRCNDMMNVGRLQGFEGKIVAQGRLLLQDTFMVSDQDGGLLSRMKERRVFLFEQIVIFSEPLDKKKGFSTPGYLFKNSIKVSWLGLEEHSEDPCKFTLTSRSSSGNLERYTLHSMSPGVSQVWVHQISQILENQRNFLNALTSPIEYQRNHVGSGVPGGLPSSSSSTGGLPGGSSSIGSSSMGVGGGGGSGGPGNSSSSSLCGPRSRPSRIPQPSSRLPQPVHHHHPPGPDGPDRSAGMWPPCHPQSHPSNSYSDRATNGEPLGSEFPKMKRLELHGNNSNNSNKSSDSYEDTQKHPAAGIPQMAVAPLNLTLKSPRVGTVSPLISPQSPAGGKEAFIPSSQAHKGNLFWAVVPPMPSSVSSRPSSLSYPSDSVGGGDSLGRGGHCTPSHHRQSTHSKDIDRMSTCSSTSEQSIQSIQSNGSENSSSSIVSTMLVTQDYVAVKEDEISVVQGEVVQILASNQQNMFLVYRAANEHSPAAEGWIPGYVLGHTSSSVTPELPEGTIKKSLSWHTALRIRRKSEKRDKEGRKIENGYRKSQDSLANKVSVKLLNPNFIPDAPPEFLIPVTDVACESGDTVTLRCKICSRPRATVTWRGPDNGVRSNNGRYSTTYSETEEATLRIVMVSVEDSGVYTCVATNVAGSVTSSANLTVSASHDGNSEIWKSSFEFNYTEITELGRQGLGRFSVTKRCDQRGSKRTVAAKYVSKKLLRREQVLQEIRLLQTLDHPNLVKLLDTYEMANSYVLVLEMADQGRFLDYVVSWGNLTEEKVALYLREILEALHYLHGWRIAHLDLKPENIVVEHASSQPVIKLTDFGDAVQLNPASSYIHPLLGSPEFSAPELVLGQPASLTSDIWSLGVVTYIVLSGASPFLDESLEETCLNICRLDFSFPEDYFQGVSLAAKDFVCLLLQSEPERRPSALACLQEQWLQPRGVINTGFVGSKHAHASPNHHTLHLDTSRLISFIERRKHQNDIRPIDTVRAFLHSRLLNNI</sequence>
<dbReference type="FunFam" id="2.30.30.40:FF:000038">
    <property type="entry name" value="kalirin isoform X1"/>
    <property type="match status" value="1"/>
</dbReference>
<evidence type="ECO:0000259" key="9">
    <source>
        <dbReference type="PROSITE" id="PS50002"/>
    </source>
</evidence>
<keyword evidence="4" id="KW-0963">Cytoplasm</keyword>
<dbReference type="PROSITE" id="PS00108">
    <property type="entry name" value="PROTEIN_KINASE_ST"/>
    <property type="match status" value="1"/>
</dbReference>
<dbReference type="PANTHER" id="PTHR22826">
    <property type="entry name" value="RHO GUANINE EXCHANGE FACTOR-RELATED"/>
    <property type="match status" value="1"/>
</dbReference>
<gene>
    <name evidence="14" type="ORF">D4764_10G0005260</name>
</gene>
<dbReference type="Gene3D" id="3.30.200.20">
    <property type="entry name" value="Phosphorylase Kinase, domain 1"/>
    <property type="match status" value="1"/>
</dbReference>
<keyword evidence="3 7" id="KW-0728">SH3 domain</keyword>
<feature type="region of interest" description="Disordered" evidence="8">
    <location>
        <begin position="601"/>
        <end position="745"/>
    </location>
</feature>
<dbReference type="GO" id="GO:0019898">
    <property type="term" value="C:extrinsic component of membrane"/>
    <property type="evidence" value="ECO:0007669"/>
    <property type="project" value="TreeGrafter"/>
</dbReference>
<dbReference type="SMART" id="SM00220">
    <property type="entry name" value="S_TKc"/>
    <property type="match status" value="1"/>
</dbReference>
<feature type="domain" description="DH" evidence="11">
    <location>
        <begin position="279"/>
        <end position="455"/>
    </location>
</feature>
<dbReference type="InterPro" id="IPR011993">
    <property type="entry name" value="PH-like_dom_sf"/>
</dbReference>
<evidence type="ECO:0000256" key="5">
    <source>
        <dbReference type="ARBA" id="ARBA00022658"/>
    </source>
</evidence>
<dbReference type="Gene3D" id="1.10.510.10">
    <property type="entry name" value="Transferase(Phosphotransferase) domain 1"/>
    <property type="match status" value="1"/>
</dbReference>
<dbReference type="InterPro" id="IPR007110">
    <property type="entry name" value="Ig-like_dom"/>
</dbReference>
<dbReference type="Gene3D" id="2.30.30.40">
    <property type="entry name" value="SH3 Domains"/>
    <property type="match status" value="1"/>
</dbReference>
<comment type="subcellular location">
    <subcellularLocation>
        <location evidence="1">Cytoplasm</location>
    </subcellularLocation>
</comment>
<dbReference type="InterPro" id="IPR036028">
    <property type="entry name" value="SH3-like_dom_sf"/>
</dbReference>
<dbReference type="SUPFAM" id="SSF50729">
    <property type="entry name" value="PH domain-like"/>
    <property type="match status" value="1"/>
</dbReference>
<feature type="domain" description="Protein kinase" evidence="12">
    <location>
        <begin position="1119"/>
        <end position="1377"/>
    </location>
</feature>
<dbReference type="SUPFAM" id="SSF50044">
    <property type="entry name" value="SH3-domain"/>
    <property type="match status" value="1"/>
</dbReference>
<dbReference type="InterPro" id="IPR000219">
    <property type="entry name" value="DH_dom"/>
</dbReference>
<feature type="domain" description="Ig-like" evidence="13">
    <location>
        <begin position="1009"/>
        <end position="1099"/>
    </location>
</feature>
<dbReference type="InterPro" id="IPR055251">
    <property type="entry name" value="SOS1_NGEF_PH"/>
</dbReference>
<dbReference type="Pfam" id="PF00621">
    <property type="entry name" value="RhoGEF"/>
    <property type="match status" value="1"/>
</dbReference>
<evidence type="ECO:0000256" key="4">
    <source>
        <dbReference type="ARBA" id="ARBA00022490"/>
    </source>
</evidence>
<dbReference type="SUPFAM" id="SSF48065">
    <property type="entry name" value="DBL homology domain (DH-domain)"/>
    <property type="match status" value="1"/>
</dbReference>
<dbReference type="Gene3D" id="1.20.900.10">
    <property type="entry name" value="Dbl homology (DH) domain"/>
    <property type="match status" value="1"/>
</dbReference>
<keyword evidence="5" id="KW-0344">Guanine-nucleotide releasing factor</keyword>
<evidence type="ECO:0000256" key="1">
    <source>
        <dbReference type="ARBA" id="ARBA00004496"/>
    </source>
</evidence>
<dbReference type="Pfam" id="PF22697">
    <property type="entry name" value="SOS1_NGEF_PH"/>
    <property type="match status" value="1"/>
</dbReference>
<dbReference type="PROSITE" id="PS50011">
    <property type="entry name" value="PROTEIN_KINASE_DOM"/>
    <property type="match status" value="1"/>
</dbReference>
<proteinExistence type="inferred from homology"/>
<protein>
    <submittedName>
        <fullName evidence="14">Triple functional domain protein</fullName>
    </submittedName>
</protein>
<evidence type="ECO:0000256" key="8">
    <source>
        <dbReference type="SAM" id="MobiDB-lite"/>
    </source>
</evidence>
<dbReference type="InterPro" id="IPR001849">
    <property type="entry name" value="PH_domain"/>
</dbReference>
<feature type="compositionally biased region" description="Basic and acidic residues" evidence="8">
    <location>
        <begin position="111"/>
        <end position="129"/>
    </location>
</feature>
<dbReference type="InterPro" id="IPR036179">
    <property type="entry name" value="Ig-like_dom_sf"/>
</dbReference>
<dbReference type="CDD" id="cd11853">
    <property type="entry name" value="SH3_Kalirin_2"/>
    <property type="match status" value="1"/>
</dbReference>
<feature type="compositionally biased region" description="Polar residues" evidence="8">
    <location>
        <begin position="54"/>
        <end position="67"/>
    </location>
</feature>
<dbReference type="SUPFAM" id="SSF48726">
    <property type="entry name" value="Immunoglobulin"/>
    <property type="match status" value="1"/>
</dbReference>
<dbReference type="CDD" id="cd13241">
    <property type="entry name" value="PH2_Kalirin_Trio_p63RhoGEF"/>
    <property type="match status" value="1"/>
</dbReference>
<dbReference type="SMART" id="SM00409">
    <property type="entry name" value="IG"/>
    <property type="match status" value="1"/>
</dbReference>
<dbReference type="Pfam" id="PF07679">
    <property type="entry name" value="I-set"/>
    <property type="match status" value="1"/>
</dbReference>
<keyword evidence="6" id="KW-0393">Immunoglobulin domain</keyword>